<name>A0A6M8SPB1_9NEIS</name>
<sequence>MTQSSALFSAALALLRQTQHGVLATQSLVLPGYPHASWLPLVLDEAGRIVLVMSRLAEHTQNVLLDEKVSFLVHEPSATLSGARLTILGDLQPVPDDPLLLARLARQNPQLASYLAMADFSVWRLWPRRARYIAGFGKMGWIEGDEWETAAQLSLADESALIQSTLLPEGCELIGVDWAGCDLRRNGQLERHILHCDRFDLAALRAAIDAVIRA</sequence>
<dbReference type="Proteomes" id="UP000504844">
    <property type="component" value="Chromosome"/>
</dbReference>
<dbReference type="SUPFAM" id="SSF50475">
    <property type="entry name" value="FMN-binding split barrel"/>
    <property type="match status" value="1"/>
</dbReference>
<dbReference type="KEGG" id="dee:HQN60_07405"/>
<keyword evidence="3" id="KW-1185">Reference proteome</keyword>
<dbReference type="PANTHER" id="PTHR13343:SF17">
    <property type="entry name" value="CELLULAR REPRESSOR OF E1A-STIMULATED GENES, ISOFORM A"/>
    <property type="match status" value="1"/>
</dbReference>
<dbReference type="InterPro" id="IPR011576">
    <property type="entry name" value="Pyridox_Oxase_N"/>
</dbReference>
<evidence type="ECO:0000259" key="1">
    <source>
        <dbReference type="Pfam" id="PF01243"/>
    </source>
</evidence>
<evidence type="ECO:0000313" key="2">
    <source>
        <dbReference type="EMBL" id="QKJ66541.1"/>
    </source>
</evidence>
<dbReference type="GO" id="GO:0005737">
    <property type="term" value="C:cytoplasm"/>
    <property type="evidence" value="ECO:0007669"/>
    <property type="project" value="UniProtKB-ARBA"/>
</dbReference>
<dbReference type="AlphaFoldDB" id="A0A6M8SPB1"/>
<dbReference type="PANTHER" id="PTHR13343">
    <property type="entry name" value="CREG1 PROTEIN"/>
    <property type="match status" value="1"/>
</dbReference>
<proteinExistence type="predicted"/>
<accession>A0A6M8SPB1</accession>
<reference evidence="2 3" key="1">
    <citation type="submission" date="2020-05" db="EMBL/GenBank/DDBJ databases">
        <title>Complete genome sequence of Deefgea sp. D17.</title>
        <authorList>
            <person name="Bae J.-W."/>
            <person name="Han J.E."/>
        </authorList>
    </citation>
    <scope>NUCLEOTIDE SEQUENCE [LARGE SCALE GENOMIC DNA]</scope>
    <source>
        <strain evidence="2 3">D17</strain>
    </source>
</reference>
<dbReference type="InterPro" id="IPR012349">
    <property type="entry name" value="Split_barrel_FMN-bd"/>
</dbReference>
<gene>
    <name evidence="2" type="ORF">HQN60_07405</name>
</gene>
<dbReference type="RefSeq" id="WP_173533045.1">
    <property type="nucleotide sequence ID" value="NZ_CP054143.1"/>
</dbReference>
<evidence type="ECO:0000313" key="3">
    <source>
        <dbReference type="Proteomes" id="UP000504844"/>
    </source>
</evidence>
<feature type="domain" description="Pyridoxamine 5'-phosphate oxidase N-terminal" evidence="1">
    <location>
        <begin position="10"/>
        <end position="132"/>
    </location>
</feature>
<dbReference type="EMBL" id="CP054143">
    <property type="protein sequence ID" value="QKJ66541.1"/>
    <property type="molecule type" value="Genomic_DNA"/>
</dbReference>
<protein>
    <submittedName>
        <fullName evidence="2">Pyridoxamine 5'-phosphate oxidase family protein</fullName>
    </submittedName>
</protein>
<organism evidence="2 3">
    <name type="scientific">Deefgea piscis</name>
    <dbReference type="NCBI Taxonomy" id="2739061"/>
    <lineage>
        <taxon>Bacteria</taxon>
        <taxon>Pseudomonadati</taxon>
        <taxon>Pseudomonadota</taxon>
        <taxon>Betaproteobacteria</taxon>
        <taxon>Neisseriales</taxon>
        <taxon>Chitinibacteraceae</taxon>
        <taxon>Deefgea</taxon>
    </lineage>
</organism>
<dbReference type="Pfam" id="PF01243">
    <property type="entry name" value="PNPOx_N"/>
    <property type="match status" value="1"/>
</dbReference>
<dbReference type="Gene3D" id="2.30.110.10">
    <property type="entry name" value="Electron Transport, Fmn-binding Protein, Chain A"/>
    <property type="match status" value="1"/>
</dbReference>